<dbReference type="PANTHER" id="PTHR13947">
    <property type="entry name" value="GNAT FAMILY N-ACETYLTRANSFERASE"/>
    <property type="match status" value="1"/>
</dbReference>
<dbReference type="OrthoDB" id="336415at2"/>
<accession>A0A126Q4I7</accession>
<reference evidence="3 4" key="1">
    <citation type="submission" date="2015-12" db="EMBL/GenBank/DDBJ databases">
        <authorList>
            <person name="Shamseldin A."/>
            <person name="Moawad H."/>
            <person name="Abd El-Rahim W.M."/>
            <person name="Sadowsky M.J."/>
        </authorList>
    </citation>
    <scope>NUCLEOTIDE SEQUENCE [LARGE SCALE GENOMIC DNA]</scope>
    <source>
        <strain evidence="3 4">D7</strain>
    </source>
</reference>
<name>A0A126Q4I7_ALTMA</name>
<keyword evidence="1 3" id="KW-0808">Transferase</keyword>
<dbReference type="InterPro" id="IPR000182">
    <property type="entry name" value="GNAT_dom"/>
</dbReference>
<dbReference type="SUPFAM" id="SSF55729">
    <property type="entry name" value="Acyl-CoA N-acyltransferases (Nat)"/>
    <property type="match status" value="1"/>
</dbReference>
<proteinExistence type="predicted"/>
<dbReference type="PROSITE" id="PS51186">
    <property type="entry name" value="GNAT"/>
    <property type="match status" value="1"/>
</dbReference>
<dbReference type="GO" id="GO:0008080">
    <property type="term" value="F:N-acetyltransferase activity"/>
    <property type="evidence" value="ECO:0007669"/>
    <property type="project" value="InterPro"/>
</dbReference>
<dbReference type="PANTHER" id="PTHR13947:SF37">
    <property type="entry name" value="LD18367P"/>
    <property type="match status" value="1"/>
</dbReference>
<dbReference type="Gene3D" id="3.40.630.30">
    <property type="match status" value="1"/>
</dbReference>
<dbReference type="RefSeq" id="WP_061096214.1">
    <property type="nucleotide sequence ID" value="NZ_CP014323.1"/>
</dbReference>
<dbReference type="InterPro" id="IPR050769">
    <property type="entry name" value="NAT_camello-type"/>
</dbReference>
<dbReference type="AlphaFoldDB" id="A0A126Q4I7"/>
<dbReference type="Proteomes" id="UP000063991">
    <property type="component" value="Chromosome"/>
</dbReference>
<gene>
    <name evidence="3" type="ORF">AVL55_19565</name>
</gene>
<organism evidence="3 4">
    <name type="scientific">Alteromonas macleodii</name>
    <name type="common">Pseudoalteromonas macleodii</name>
    <dbReference type="NCBI Taxonomy" id="28108"/>
    <lineage>
        <taxon>Bacteria</taxon>
        <taxon>Pseudomonadati</taxon>
        <taxon>Pseudomonadota</taxon>
        <taxon>Gammaproteobacteria</taxon>
        <taxon>Alteromonadales</taxon>
        <taxon>Alteromonadaceae</taxon>
        <taxon>Alteromonas/Salinimonas group</taxon>
        <taxon>Alteromonas</taxon>
    </lineage>
</organism>
<evidence type="ECO:0000313" key="4">
    <source>
        <dbReference type="Proteomes" id="UP000063991"/>
    </source>
</evidence>
<evidence type="ECO:0000259" key="2">
    <source>
        <dbReference type="PROSITE" id="PS51186"/>
    </source>
</evidence>
<dbReference type="EMBL" id="CP014323">
    <property type="protein sequence ID" value="AMK00163.1"/>
    <property type="molecule type" value="Genomic_DNA"/>
</dbReference>
<dbReference type="InterPro" id="IPR016181">
    <property type="entry name" value="Acyl_CoA_acyltransferase"/>
</dbReference>
<dbReference type="Pfam" id="PF00583">
    <property type="entry name" value="Acetyltransf_1"/>
    <property type="match status" value="1"/>
</dbReference>
<dbReference type="CDD" id="cd04301">
    <property type="entry name" value="NAT_SF"/>
    <property type="match status" value="1"/>
</dbReference>
<sequence length="195" mass="21428">MEIKIRQGVASDAAQTTPLILNAAQSLLTSIFGQNKNKTAEGYLSHAWELGGGQYGFKNHWVACSGDEVLGIVTSWHSKLGATFDRATLDSITSYFTLDEAMTVLMRNQTVAINLTPPTNTELMIGHLSVEESARRTGVGTILVDAMQARAEKLNKRKVVLDVEVSNVPAIRFYQRHSFVGESINKGFIRFSKPV</sequence>
<evidence type="ECO:0000313" key="3">
    <source>
        <dbReference type="EMBL" id="AMK00163.1"/>
    </source>
</evidence>
<evidence type="ECO:0000256" key="1">
    <source>
        <dbReference type="ARBA" id="ARBA00022679"/>
    </source>
</evidence>
<feature type="domain" description="N-acetyltransferase" evidence="2">
    <location>
        <begin position="3"/>
        <end position="195"/>
    </location>
</feature>
<protein>
    <submittedName>
        <fullName evidence="3">GCN5 family acetyltransferase</fullName>
    </submittedName>
</protein>